<feature type="region of interest" description="Disordered" evidence="1">
    <location>
        <begin position="153"/>
        <end position="173"/>
    </location>
</feature>
<gene>
    <name evidence="3" type="ORF">M1E25_03140</name>
</gene>
<dbReference type="Gene3D" id="3.10.450.50">
    <property type="match status" value="1"/>
</dbReference>
<comment type="caution">
    <text evidence="3">The sequence shown here is derived from an EMBL/GenBank/DDBJ whole genome shotgun (WGS) entry which is preliminary data.</text>
</comment>
<dbReference type="EMBL" id="JAMQGM010000007">
    <property type="protein sequence ID" value="MCM2576359.1"/>
    <property type="molecule type" value="Genomic_DNA"/>
</dbReference>
<accession>A0ABT0X1K6</accession>
<proteinExistence type="predicted"/>
<evidence type="ECO:0000313" key="4">
    <source>
        <dbReference type="Proteomes" id="UP001167160"/>
    </source>
</evidence>
<feature type="domain" description="DUF4440" evidence="2">
    <location>
        <begin position="8"/>
        <end position="120"/>
    </location>
</feature>
<dbReference type="SUPFAM" id="SSF54427">
    <property type="entry name" value="NTF2-like"/>
    <property type="match status" value="1"/>
</dbReference>
<dbReference type="Pfam" id="PF14534">
    <property type="entry name" value="DUF4440"/>
    <property type="match status" value="1"/>
</dbReference>
<evidence type="ECO:0000259" key="2">
    <source>
        <dbReference type="Pfam" id="PF14534"/>
    </source>
</evidence>
<protein>
    <submittedName>
        <fullName evidence="3">SgcJ/EcaC family oxidoreductase</fullName>
    </submittedName>
</protein>
<organism evidence="3 4">
    <name type="scientific">Streptomyces meridianus</name>
    <dbReference type="NCBI Taxonomy" id="2938945"/>
    <lineage>
        <taxon>Bacteria</taxon>
        <taxon>Bacillati</taxon>
        <taxon>Actinomycetota</taxon>
        <taxon>Actinomycetes</taxon>
        <taxon>Kitasatosporales</taxon>
        <taxon>Streptomycetaceae</taxon>
        <taxon>Streptomyces</taxon>
    </lineage>
</organism>
<evidence type="ECO:0000256" key="1">
    <source>
        <dbReference type="SAM" id="MobiDB-lite"/>
    </source>
</evidence>
<dbReference type="InterPro" id="IPR011944">
    <property type="entry name" value="Steroid_delta5-4_isomerase"/>
</dbReference>
<keyword evidence="4" id="KW-1185">Reference proteome</keyword>
<dbReference type="InterPro" id="IPR032710">
    <property type="entry name" value="NTF2-like_dom_sf"/>
</dbReference>
<dbReference type="RefSeq" id="WP_251409135.1">
    <property type="nucleotide sequence ID" value="NZ_JAMQGM010000007.1"/>
</dbReference>
<sequence length="173" mass="18915">MPASDEQITQLFKQFMQAWTDNDAAAFGACFTVDADYVSYDGTHAKGRTALQDNHDRLFRGVLAGSALVGDVEAIRRIAADVAVVHGTASVLMPWRSELPKRRLSRQTLVVVRTEQGWRISAIHNGRVRPVAIPAPDAFPSRMSQAMNRIGRRLGMGRPSHGAPRTTSSTTST</sequence>
<dbReference type="NCBIfam" id="TIGR02246">
    <property type="entry name" value="SgcJ/EcaC family oxidoreductase"/>
    <property type="match status" value="1"/>
</dbReference>
<evidence type="ECO:0000313" key="3">
    <source>
        <dbReference type="EMBL" id="MCM2576359.1"/>
    </source>
</evidence>
<dbReference type="Proteomes" id="UP001167160">
    <property type="component" value="Unassembled WGS sequence"/>
</dbReference>
<reference evidence="3" key="1">
    <citation type="journal article" date="2023" name="Int. J. Syst. Evol. Microbiol.">
        <title>Streptomyces meridianus sp. nov. isolated from brackish water of the Tagus estuary in Alcochete, Portugal.</title>
        <authorList>
            <person name="Santos J.D.N."/>
            <person name="Klimek D."/>
            <person name="Calusinska M."/>
            <person name="Lobo Da Cunha A."/>
            <person name="Catita J."/>
            <person name="Goncalves H."/>
            <person name="Gonzalez I."/>
            <person name="Reyes F."/>
            <person name="Lage O.M."/>
        </authorList>
    </citation>
    <scope>NUCLEOTIDE SEQUENCE</scope>
    <source>
        <strain evidence="3">MTZ3.1</strain>
    </source>
</reference>
<dbReference type="InterPro" id="IPR027843">
    <property type="entry name" value="DUF4440"/>
</dbReference>
<name>A0ABT0X1K6_9ACTN</name>